<evidence type="ECO:0000256" key="1">
    <source>
        <dbReference type="SAM" id="Phobius"/>
    </source>
</evidence>
<dbReference type="Proteomes" id="UP000185003">
    <property type="component" value="Unassembled WGS sequence"/>
</dbReference>
<dbReference type="EMBL" id="FSRA01000002">
    <property type="protein sequence ID" value="SIO46686.1"/>
    <property type="molecule type" value="Genomic_DNA"/>
</dbReference>
<accession>A0A1N6JRM2</accession>
<protein>
    <submittedName>
        <fullName evidence="2">Uncharacterized protein</fullName>
    </submittedName>
</protein>
<dbReference type="OrthoDB" id="1144067at2"/>
<proteinExistence type="predicted"/>
<feature type="transmembrane region" description="Helical" evidence="1">
    <location>
        <begin position="34"/>
        <end position="62"/>
    </location>
</feature>
<sequence>MERRVTPSLTLCLLMDLLGCASYAVPVFGEVSDVIWAPISALIFYKMFGGPIGGFGGVFNFIEELFPGLDFIPTFTISRLVVYLTNQWQENRKKNILNDFRAGKRA</sequence>
<keyword evidence="1" id="KW-0472">Membrane</keyword>
<gene>
    <name evidence="2" type="ORF">SAMN04488055_4287</name>
</gene>
<keyword evidence="3" id="KW-1185">Reference proteome</keyword>
<name>A0A1N6JRM2_9BACT</name>
<evidence type="ECO:0000313" key="3">
    <source>
        <dbReference type="Proteomes" id="UP000185003"/>
    </source>
</evidence>
<evidence type="ECO:0000313" key="2">
    <source>
        <dbReference type="EMBL" id="SIO46686.1"/>
    </source>
</evidence>
<reference evidence="2 3" key="1">
    <citation type="submission" date="2016-11" db="EMBL/GenBank/DDBJ databases">
        <authorList>
            <person name="Jaros S."/>
            <person name="Januszkiewicz K."/>
            <person name="Wedrychowicz H."/>
        </authorList>
    </citation>
    <scope>NUCLEOTIDE SEQUENCE [LARGE SCALE GENOMIC DNA]</scope>
    <source>
        <strain evidence="2 3">DSM 24787</strain>
    </source>
</reference>
<organism evidence="2 3">
    <name type="scientific">Chitinophaga niabensis</name>
    <dbReference type="NCBI Taxonomy" id="536979"/>
    <lineage>
        <taxon>Bacteria</taxon>
        <taxon>Pseudomonadati</taxon>
        <taxon>Bacteroidota</taxon>
        <taxon>Chitinophagia</taxon>
        <taxon>Chitinophagales</taxon>
        <taxon>Chitinophagaceae</taxon>
        <taxon>Chitinophaga</taxon>
    </lineage>
</organism>
<dbReference type="RefSeq" id="WP_074241648.1">
    <property type="nucleotide sequence ID" value="NZ_CP154260.1"/>
</dbReference>
<dbReference type="STRING" id="536979.SAMN04488055_4287"/>
<dbReference type="AlphaFoldDB" id="A0A1N6JRM2"/>
<keyword evidence="1" id="KW-1133">Transmembrane helix</keyword>
<keyword evidence="1" id="KW-0812">Transmembrane</keyword>